<keyword evidence="4" id="KW-1185">Reference proteome</keyword>
<dbReference type="GO" id="GO:0016810">
    <property type="term" value="F:hydrolase activity, acting on carbon-nitrogen (but not peptide) bonds"/>
    <property type="evidence" value="ECO:0007669"/>
    <property type="project" value="InterPro"/>
</dbReference>
<dbReference type="InterPro" id="IPR011059">
    <property type="entry name" value="Metal-dep_hydrolase_composite"/>
</dbReference>
<organism evidence="3 4">
    <name type="scientific">Chitinophaga arvensicola</name>
    <dbReference type="NCBI Taxonomy" id="29529"/>
    <lineage>
        <taxon>Bacteria</taxon>
        <taxon>Pseudomonadati</taxon>
        <taxon>Bacteroidota</taxon>
        <taxon>Chitinophagia</taxon>
        <taxon>Chitinophagales</taxon>
        <taxon>Chitinophagaceae</taxon>
        <taxon>Chitinophaga</taxon>
    </lineage>
</organism>
<dbReference type="AlphaFoldDB" id="A0A1I0SE27"/>
<dbReference type="EMBL" id="FOJG01000003">
    <property type="protein sequence ID" value="SEW57480.1"/>
    <property type="molecule type" value="Genomic_DNA"/>
</dbReference>
<sequence length="459" mass="50047">MENRIKLSVNKQQDVLIKNGTIITMDPSIADLSGGDILIQHGKIQAIGKGLEQEHMEIIDASGMIVFPGFVDAHRHAWLGTLRSTMPNVNDLMTYVADIHFGFAKYYRPEDIYLGNLLTAISAIDSGITTIVDASHNARSLEHAYAAIDALTDSGIRALYAPAFPLGGEWDSSFWPRGVEQVIGDLFSSTGSLIKPAIFTHMSNHSWDLARALGVPVITEVVGQQMSDLLEVIAQNGQLGPDNIFNHCTGLTPRAWEIIRDAGVKVTVDPRSDAHYGLEEGVFAYQHAINHGIRPAIGTDLETAYGGDMFTEMRVAFTLQRAWAQHQKYKGEKAVPSPVLSRKILEAATINGADIAGFGHVSGSITPGKAADLVLLRATDINLFPSNNAIGSLVHAADRSNVDTVIVDGRILKRGGKLQLTDMQQLNSRINASLEYLFMKAGYSPDVFLEEFPRLSFNQ</sequence>
<dbReference type="InterPro" id="IPR032466">
    <property type="entry name" value="Metal_Hydrolase"/>
</dbReference>
<evidence type="ECO:0000259" key="2">
    <source>
        <dbReference type="Pfam" id="PF01979"/>
    </source>
</evidence>
<dbReference type="Gene3D" id="3.20.20.140">
    <property type="entry name" value="Metal-dependent hydrolases"/>
    <property type="match status" value="1"/>
</dbReference>
<dbReference type="Gene3D" id="2.30.40.10">
    <property type="entry name" value="Urease, subunit C, domain 1"/>
    <property type="match status" value="1"/>
</dbReference>
<evidence type="ECO:0000256" key="1">
    <source>
        <dbReference type="ARBA" id="ARBA00022801"/>
    </source>
</evidence>
<reference evidence="4" key="1">
    <citation type="submission" date="2016-10" db="EMBL/GenBank/DDBJ databases">
        <authorList>
            <person name="Varghese N."/>
            <person name="Submissions S."/>
        </authorList>
    </citation>
    <scope>NUCLEOTIDE SEQUENCE [LARGE SCALE GENOMIC DNA]</scope>
    <source>
        <strain evidence="4">DSM 3695</strain>
    </source>
</reference>
<dbReference type="STRING" id="29529.SAMN04488122_6805"/>
<feature type="domain" description="Amidohydrolase-related" evidence="2">
    <location>
        <begin position="236"/>
        <end position="411"/>
    </location>
</feature>
<protein>
    <submittedName>
        <fullName evidence="3">Cytosine/adenosine deaminase</fullName>
    </submittedName>
</protein>
<keyword evidence="1" id="KW-0378">Hydrolase</keyword>
<dbReference type="PANTHER" id="PTHR43794:SF11">
    <property type="entry name" value="AMIDOHYDROLASE-RELATED DOMAIN-CONTAINING PROTEIN"/>
    <property type="match status" value="1"/>
</dbReference>
<dbReference type="SUPFAM" id="SSF51338">
    <property type="entry name" value="Composite domain of metallo-dependent hydrolases"/>
    <property type="match status" value="1"/>
</dbReference>
<dbReference type="Proteomes" id="UP000199310">
    <property type="component" value="Unassembled WGS sequence"/>
</dbReference>
<evidence type="ECO:0000313" key="3">
    <source>
        <dbReference type="EMBL" id="SEW57480.1"/>
    </source>
</evidence>
<dbReference type="InterPro" id="IPR006680">
    <property type="entry name" value="Amidohydro-rel"/>
</dbReference>
<dbReference type="SUPFAM" id="SSF51556">
    <property type="entry name" value="Metallo-dependent hydrolases"/>
    <property type="match status" value="1"/>
</dbReference>
<dbReference type="PANTHER" id="PTHR43794">
    <property type="entry name" value="AMINOHYDROLASE SSNA-RELATED"/>
    <property type="match status" value="1"/>
</dbReference>
<dbReference type="Pfam" id="PF01979">
    <property type="entry name" value="Amidohydro_1"/>
    <property type="match status" value="1"/>
</dbReference>
<accession>A0A1I0SE27</accession>
<evidence type="ECO:0000313" key="4">
    <source>
        <dbReference type="Proteomes" id="UP000199310"/>
    </source>
</evidence>
<name>A0A1I0SE27_9BACT</name>
<dbReference type="RefSeq" id="WP_218150527.1">
    <property type="nucleotide sequence ID" value="NZ_FOJG01000003.1"/>
</dbReference>
<gene>
    <name evidence="3" type="ORF">SAMN04488122_6805</name>
</gene>
<dbReference type="InterPro" id="IPR050287">
    <property type="entry name" value="MTA/SAH_deaminase"/>
</dbReference>
<proteinExistence type="predicted"/>